<protein>
    <submittedName>
        <fullName evidence="1">Variable surface protein</fullName>
    </submittedName>
</protein>
<dbReference type="InterPro" id="IPR008780">
    <property type="entry name" value="Plasmodium_Vir"/>
</dbReference>
<proteinExistence type="predicted"/>
<gene>
    <name evidence="1" type="ORF">PGO_003200</name>
</gene>
<accession>A0A1Y1JQK0</accession>
<keyword evidence="2" id="KW-1185">Reference proteome</keyword>
<dbReference type="EMBL" id="BDQF01000344">
    <property type="protein sequence ID" value="GAW84480.1"/>
    <property type="molecule type" value="Genomic_DNA"/>
</dbReference>
<reference evidence="2" key="1">
    <citation type="submission" date="2017-04" db="EMBL/GenBank/DDBJ databases">
        <title>Plasmodium gonderi genome.</title>
        <authorList>
            <person name="Arisue N."/>
            <person name="Honma H."/>
            <person name="Kawai S."/>
            <person name="Tougan T."/>
            <person name="Tanabe K."/>
            <person name="Horii T."/>
        </authorList>
    </citation>
    <scope>NUCLEOTIDE SEQUENCE [LARGE SCALE GENOMIC DNA]</scope>
    <source>
        <strain evidence="2">ATCC 30045</strain>
    </source>
</reference>
<dbReference type="Pfam" id="PF05795">
    <property type="entry name" value="Plasmodium_Vir"/>
    <property type="match status" value="1"/>
</dbReference>
<name>A0A1Y1JQK0_PLAGO</name>
<comment type="caution">
    <text evidence="1">The sequence shown here is derived from an EMBL/GenBank/DDBJ whole genome shotgun (WGS) entry which is preliminary data.</text>
</comment>
<dbReference type="Proteomes" id="UP000195521">
    <property type="component" value="Unassembled WGS sequence"/>
</dbReference>
<dbReference type="RefSeq" id="XP_028547069.1">
    <property type="nucleotide sequence ID" value="XM_028691268.1"/>
</dbReference>
<dbReference type="GeneID" id="39745288"/>
<organism evidence="1 2">
    <name type="scientific">Plasmodium gonderi</name>
    <dbReference type="NCBI Taxonomy" id="77519"/>
    <lineage>
        <taxon>Eukaryota</taxon>
        <taxon>Sar</taxon>
        <taxon>Alveolata</taxon>
        <taxon>Apicomplexa</taxon>
        <taxon>Aconoidasida</taxon>
        <taxon>Haemosporida</taxon>
        <taxon>Plasmodiidae</taxon>
        <taxon>Plasmodium</taxon>
        <taxon>Plasmodium (Plasmodium)</taxon>
    </lineage>
</organism>
<dbReference type="OrthoDB" id="388393at2759"/>
<evidence type="ECO:0000313" key="2">
    <source>
        <dbReference type="Proteomes" id="UP000195521"/>
    </source>
</evidence>
<sequence>MSGHSAENDISIFFINKEYNKLNQDRSSYCEGTDEDDIYNELQNHNISNILLNELRNAMCFLRYKFKNQIDNKFNNIFYIWLGDKIINVVKGEDEFNTTISTCYEILNKAYKGYKIEKPVESISIDHFKKIKLYFDYSINHQIIEYTLNEINYSCTPEQIEYIKRAVATHNEIHTECNSTFRNVYCKIYDNIKSEYTDVINELSTLKCNEYKVPQLDSSLDGDKKSGELFEEQSVLRPADENRYASYKYVYIILLPFRPIAKRLKKLLIINNDKLWYNVKESWREKFGESLLESPARYYDSNVFNIAYFTE</sequence>
<dbReference type="AlphaFoldDB" id="A0A1Y1JQK0"/>
<evidence type="ECO:0000313" key="1">
    <source>
        <dbReference type="EMBL" id="GAW84480.1"/>
    </source>
</evidence>